<dbReference type="RefSeq" id="WP_040133755.1">
    <property type="nucleotide sequence ID" value="NZ_CP007794.1"/>
</dbReference>
<dbReference type="KEGG" id="abq:ABAZ39_14615"/>
<name>A0A060DPT9_9PROT</name>
<sequence length="244" mass="26471">MNEDDDIAGPEEASFGTDGPDPDIRAPPRKSGGETTVQRNRNERGLVASRKNGIPMPWKREAERDFMHLLESAPEVRSYEGRQGAIAVNVDGEIREHRVQFKVEVADASGRAHTVMVDVFGSLDGAKGRLVNAVADHYSARAIHYVAITEAEVARQPRLGNAKAVLAGGAAETPEEFLLALSAALARAPATLGELERALSDWRPAGPTEPPTPLRHLIYAATLRGCLRLELHKEPISEHTPILT</sequence>
<geneLocation type="plasmid" evidence="2 3">
    <name>AbAZ39_p1</name>
</geneLocation>
<proteinExistence type="predicted"/>
<evidence type="ECO:0000313" key="3">
    <source>
        <dbReference type="Proteomes" id="UP000027186"/>
    </source>
</evidence>
<reference evidence="2 3" key="1">
    <citation type="journal article" date="2014" name="Genome Announc.">
        <title>Complete Genome Sequence of the Model Rhizosphere Strain Azospirillum brasilense Az39, Successfully Applied in Agriculture.</title>
        <authorList>
            <person name="Rivera D."/>
            <person name="Revale S."/>
            <person name="Molina R."/>
            <person name="Gualpa J."/>
            <person name="Puente M."/>
            <person name="Maroniche G."/>
            <person name="Paris G."/>
            <person name="Baker D."/>
            <person name="Clavijo B."/>
            <person name="McLay K."/>
            <person name="Spaepen S."/>
            <person name="Perticari A."/>
            <person name="Vazquez M."/>
            <person name="Wisniewski-Dye F."/>
            <person name="Watkins C."/>
            <person name="Martinez-Abarca F."/>
            <person name="Vanderleyden J."/>
            <person name="Cassan F."/>
        </authorList>
    </citation>
    <scope>NUCLEOTIDE SEQUENCE [LARGE SCALE GENOMIC DNA]</scope>
    <source>
        <strain evidence="2 3">Az39</strain>
        <plasmid evidence="2">AbAZ39_p1</plasmid>
    </source>
</reference>
<protein>
    <submittedName>
        <fullName evidence="2">Uncharacterized protein</fullName>
    </submittedName>
</protein>
<dbReference type="EMBL" id="CP007794">
    <property type="protein sequence ID" value="AIB13193.1"/>
    <property type="molecule type" value="Genomic_DNA"/>
</dbReference>
<accession>A0A060DPT9</accession>
<evidence type="ECO:0000256" key="1">
    <source>
        <dbReference type="SAM" id="MobiDB-lite"/>
    </source>
</evidence>
<keyword evidence="2" id="KW-0614">Plasmid</keyword>
<dbReference type="Proteomes" id="UP000027186">
    <property type="component" value="Plasmid AbAZ39_p1"/>
</dbReference>
<dbReference type="AlphaFoldDB" id="A0A060DPT9"/>
<organism evidence="2 3">
    <name type="scientific">Azospirillum argentinense</name>
    <dbReference type="NCBI Taxonomy" id="2970906"/>
    <lineage>
        <taxon>Bacteria</taxon>
        <taxon>Pseudomonadati</taxon>
        <taxon>Pseudomonadota</taxon>
        <taxon>Alphaproteobacteria</taxon>
        <taxon>Rhodospirillales</taxon>
        <taxon>Azospirillaceae</taxon>
        <taxon>Azospirillum</taxon>
    </lineage>
</organism>
<evidence type="ECO:0000313" key="2">
    <source>
        <dbReference type="EMBL" id="AIB13193.1"/>
    </source>
</evidence>
<feature type="region of interest" description="Disordered" evidence="1">
    <location>
        <begin position="1"/>
        <end position="44"/>
    </location>
</feature>
<gene>
    <name evidence="2" type="ORF">ABAZ39_14615</name>
</gene>